<dbReference type="PATRIC" id="fig|324602.8.peg.1832"/>
<keyword evidence="2" id="KW-0808">Transferase</keyword>
<dbReference type="KEGG" id="cau:Caur_1598"/>
<name>A9WBK9_CHLAA</name>
<dbReference type="Gene3D" id="3.90.550.10">
    <property type="entry name" value="Spore Coat Polysaccharide Biosynthesis Protein SpsA, Chain A"/>
    <property type="match status" value="1"/>
</dbReference>
<organism evidence="2 3">
    <name type="scientific">Chloroflexus aurantiacus (strain ATCC 29366 / DSM 635 / J-10-fl)</name>
    <dbReference type="NCBI Taxonomy" id="324602"/>
    <lineage>
        <taxon>Bacteria</taxon>
        <taxon>Bacillati</taxon>
        <taxon>Chloroflexota</taxon>
        <taxon>Chloroflexia</taxon>
        <taxon>Chloroflexales</taxon>
        <taxon>Chloroflexineae</taxon>
        <taxon>Chloroflexaceae</taxon>
        <taxon>Chloroflexus</taxon>
    </lineage>
</organism>
<feature type="domain" description="Glycosyltransferase 2-like" evidence="1">
    <location>
        <begin position="6"/>
        <end position="160"/>
    </location>
</feature>
<dbReference type="eggNOG" id="COG1215">
    <property type="taxonomic scope" value="Bacteria"/>
</dbReference>
<dbReference type="GO" id="GO:0016740">
    <property type="term" value="F:transferase activity"/>
    <property type="evidence" value="ECO:0007669"/>
    <property type="project" value="UniProtKB-KW"/>
</dbReference>
<proteinExistence type="predicted"/>
<dbReference type="AlphaFoldDB" id="A9WBK9"/>
<dbReference type="PANTHER" id="PTHR43685">
    <property type="entry name" value="GLYCOSYLTRANSFERASE"/>
    <property type="match status" value="1"/>
</dbReference>
<dbReference type="HOGENOM" id="CLU_025996_19_2_0"/>
<evidence type="ECO:0000313" key="2">
    <source>
        <dbReference type="EMBL" id="ABY34816.1"/>
    </source>
</evidence>
<dbReference type="RefSeq" id="WP_012257470.1">
    <property type="nucleotide sequence ID" value="NC_010175.1"/>
</dbReference>
<protein>
    <submittedName>
        <fullName evidence="2">Glycosyl transferase family 2</fullName>
    </submittedName>
</protein>
<dbReference type="InParanoid" id="A9WBK9"/>
<dbReference type="CAZy" id="GT2">
    <property type="family name" value="Glycosyltransferase Family 2"/>
</dbReference>
<dbReference type="InterPro" id="IPR001173">
    <property type="entry name" value="Glyco_trans_2-like"/>
</dbReference>
<dbReference type="InterPro" id="IPR050834">
    <property type="entry name" value="Glycosyltransf_2"/>
</dbReference>
<keyword evidence="3" id="KW-1185">Reference proteome</keyword>
<dbReference type="SUPFAM" id="SSF53448">
    <property type="entry name" value="Nucleotide-diphospho-sugar transferases"/>
    <property type="match status" value="1"/>
</dbReference>
<evidence type="ECO:0000259" key="1">
    <source>
        <dbReference type="Pfam" id="PF00535"/>
    </source>
</evidence>
<evidence type="ECO:0000313" key="3">
    <source>
        <dbReference type="Proteomes" id="UP000002008"/>
    </source>
</evidence>
<dbReference type="EMBL" id="CP000909">
    <property type="protein sequence ID" value="ABY34816.1"/>
    <property type="molecule type" value="Genomic_DNA"/>
</dbReference>
<dbReference type="Pfam" id="PF00535">
    <property type="entry name" value="Glycos_transf_2"/>
    <property type="match status" value="1"/>
</dbReference>
<dbReference type="PANTHER" id="PTHR43685:SF3">
    <property type="entry name" value="SLR2126 PROTEIN"/>
    <property type="match status" value="1"/>
</dbReference>
<reference evidence="3" key="1">
    <citation type="journal article" date="2011" name="BMC Genomics">
        <title>Complete genome sequence of the filamentous anoxygenic phototrophic bacterium Chloroflexus aurantiacus.</title>
        <authorList>
            <person name="Tang K.H."/>
            <person name="Barry K."/>
            <person name="Chertkov O."/>
            <person name="Dalin E."/>
            <person name="Han C.S."/>
            <person name="Hauser L.J."/>
            <person name="Honchak B.M."/>
            <person name="Karbach L.E."/>
            <person name="Land M.L."/>
            <person name="Lapidus A."/>
            <person name="Larimer F.W."/>
            <person name="Mikhailova N."/>
            <person name="Pitluck S."/>
            <person name="Pierson B.K."/>
            <person name="Blankenship R.E."/>
        </authorList>
    </citation>
    <scope>NUCLEOTIDE SEQUENCE [LARGE SCALE GENOMIC DNA]</scope>
    <source>
        <strain evidence="3">ATCC 29366 / DSM 635 / J-10-fl</strain>
    </source>
</reference>
<dbReference type="Proteomes" id="UP000002008">
    <property type="component" value="Chromosome"/>
</dbReference>
<sequence>MATTVSIICTVRDEADNIAALLDSMIAQTRAADEIVINDCQSVDETPAIVAAYAARYPQIRLVRGGHNISSGRNNAIRHARGQIIASTDAGLILDPYWLARIVAPIEAGEADLVGGFFHPTPGSLFALALGETNYRRSREIDPATFLPFGKSMAFRKEVWEAVGGFPEWASHCEDLLFDLAVEQAGFRRTFVPSAVVHFAPRPTLRAFLRQYYTYARGDGRAGLWPLRHALRYTVYATLSALLTVALTRPQLRIPIGFLIGLGVAAYTRGPYRRLWVRLRGRSVGEQLLALILVPFIRLAGDLAKMIGYPVGVWQRLRAGMTQ</sequence>
<dbReference type="EnsemblBacteria" id="ABY34816">
    <property type="protein sequence ID" value="ABY34816"/>
    <property type="gene ID" value="Caur_1598"/>
</dbReference>
<gene>
    <name evidence="2" type="ordered locus">Caur_1598</name>
</gene>
<dbReference type="STRING" id="324602.Caur_1598"/>
<accession>A9WBK9</accession>
<dbReference type="InterPro" id="IPR029044">
    <property type="entry name" value="Nucleotide-diphossugar_trans"/>
</dbReference>